<reference evidence="3" key="1">
    <citation type="submission" date="2016-11" db="EMBL/GenBank/DDBJ databases">
        <authorList>
            <person name="Varghese N."/>
            <person name="Submissions S."/>
        </authorList>
    </citation>
    <scope>NUCLEOTIDE SEQUENCE [LARGE SCALE GENOMIC DNA]</scope>
    <source>
        <strain evidence="3">DSM 22638</strain>
    </source>
</reference>
<dbReference type="SUPFAM" id="SSF55136">
    <property type="entry name" value="Probable bacterial effector-binding domain"/>
    <property type="match status" value="1"/>
</dbReference>
<name>A0A1M5K8V0_9FLAO</name>
<gene>
    <name evidence="2" type="ORF">SAMN04488116_1448</name>
</gene>
<dbReference type="AlphaFoldDB" id="A0A1M5K8V0"/>
<organism evidence="2 3">
    <name type="scientific">Flagellimonas flava</name>
    <dbReference type="NCBI Taxonomy" id="570519"/>
    <lineage>
        <taxon>Bacteria</taxon>
        <taxon>Pseudomonadati</taxon>
        <taxon>Bacteroidota</taxon>
        <taxon>Flavobacteriia</taxon>
        <taxon>Flavobacteriales</taxon>
        <taxon>Flavobacteriaceae</taxon>
        <taxon>Flagellimonas</taxon>
    </lineage>
</organism>
<evidence type="ECO:0000259" key="1">
    <source>
        <dbReference type="SMART" id="SM00871"/>
    </source>
</evidence>
<dbReference type="InterPro" id="IPR010499">
    <property type="entry name" value="AraC_E-bd"/>
</dbReference>
<dbReference type="Pfam" id="PF14526">
    <property type="entry name" value="Cass2"/>
    <property type="match status" value="1"/>
</dbReference>
<accession>A0A1M5K8V0</accession>
<keyword evidence="3" id="KW-1185">Reference proteome</keyword>
<dbReference type="InterPro" id="IPR029441">
    <property type="entry name" value="Cass2"/>
</dbReference>
<sequence length="152" mass="17176">MTNTQRDAMNIVGLSARTSNNPGEADKDIPKLWERFMSENTVARIPHKVDQTVYAIYTDYEGDHTQPYTIVIGCNVDSLDDIPEDLTVKLIPEAEYTRFIAKGDLTKDAVINTWMDIWKTDLKRTYTTDVEVYGDKAVDPTNGEAEILIATE</sequence>
<dbReference type="Proteomes" id="UP000184532">
    <property type="component" value="Unassembled WGS sequence"/>
</dbReference>
<dbReference type="InterPro" id="IPR053182">
    <property type="entry name" value="YobU-like_regulator"/>
</dbReference>
<protein>
    <submittedName>
        <fullName evidence="2">Predicted transcriptional regulator YdeE, contains AraC-type DNA-binding domain</fullName>
    </submittedName>
</protein>
<dbReference type="RefSeq" id="WP_073177823.1">
    <property type="nucleotide sequence ID" value="NZ_FQWL01000002.1"/>
</dbReference>
<evidence type="ECO:0000313" key="2">
    <source>
        <dbReference type="EMBL" id="SHG49264.1"/>
    </source>
</evidence>
<dbReference type="OrthoDB" id="9801008at2"/>
<evidence type="ECO:0000313" key="3">
    <source>
        <dbReference type="Proteomes" id="UP000184532"/>
    </source>
</evidence>
<dbReference type="SMART" id="SM00871">
    <property type="entry name" value="AraC_E_bind"/>
    <property type="match status" value="1"/>
</dbReference>
<feature type="domain" description="AraC effector-binding" evidence="1">
    <location>
        <begin position="1"/>
        <end position="152"/>
    </location>
</feature>
<dbReference type="Gene3D" id="3.20.80.10">
    <property type="entry name" value="Regulatory factor, effector binding domain"/>
    <property type="match status" value="1"/>
</dbReference>
<dbReference type="PANTHER" id="PTHR36444:SF2">
    <property type="entry name" value="TRANSCRIPTIONAL REGULATOR PROTEIN YOBU-RELATED"/>
    <property type="match status" value="1"/>
</dbReference>
<dbReference type="EMBL" id="FQWL01000002">
    <property type="protein sequence ID" value="SHG49264.1"/>
    <property type="molecule type" value="Genomic_DNA"/>
</dbReference>
<dbReference type="PANTHER" id="PTHR36444">
    <property type="entry name" value="TRANSCRIPTIONAL REGULATOR PROTEIN YOBU-RELATED"/>
    <property type="match status" value="1"/>
</dbReference>
<dbReference type="GO" id="GO:0003677">
    <property type="term" value="F:DNA binding"/>
    <property type="evidence" value="ECO:0007669"/>
    <property type="project" value="UniProtKB-KW"/>
</dbReference>
<proteinExistence type="predicted"/>
<dbReference type="STRING" id="570519.SAMN04488116_1448"/>
<dbReference type="InterPro" id="IPR011256">
    <property type="entry name" value="Reg_factor_effector_dom_sf"/>
</dbReference>
<keyword evidence="2" id="KW-0238">DNA-binding</keyword>